<organism evidence="1 2">
    <name type="scientific">Paenibacillus oryzae</name>
    <dbReference type="NCBI Taxonomy" id="1844972"/>
    <lineage>
        <taxon>Bacteria</taxon>
        <taxon>Bacillati</taxon>
        <taxon>Bacillota</taxon>
        <taxon>Bacilli</taxon>
        <taxon>Bacillales</taxon>
        <taxon>Paenibacillaceae</taxon>
        <taxon>Paenibacillus</taxon>
    </lineage>
</organism>
<comment type="caution">
    <text evidence="1">The sequence shown here is derived from an EMBL/GenBank/DDBJ whole genome shotgun (WGS) entry which is preliminary data.</text>
</comment>
<keyword evidence="2" id="KW-1185">Reference proteome</keyword>
<evidence type="ECO:0000313" key="1">
    <source>
        <dbReference type="EMBL" id="OBR63950.1"/>
    </source>
</evidence>
<dbReference type="Proteomes" id="UP000092024">
    <property type="component" value="Unassembled WGS sequence"/>
</dbReference>
<dbReference type="STRING" id="1844972.A7K91_11175"/>
<gene>
    <name evidence="1" type="ORF">A7K91_11175</name>
</gene>
<proteinExistence type="predicted"/>
<name>A0A1A5YEX9_9BACL</name>
<accession>A0A1A5YEX9</accession>
<sequence>MNLLPLLIENRAEKNLAIRQTSCADKLHNIRSIKRDMKQYGEEAWTRFKRGRDSQEWCYKGLVERLGYKSRFKLLEELEDEVEEVFGPFIG</sequence>
<dbReference type="AlphaFoldDB" id="A0A1A5YEX9"/>
<reference evidence="1 2" key="1">
    <citation type="submission" date="2016-05" db="EMBL/GenBank/DDBJ databases">
        <title>Paenibacillus oryzae. sp. nov., isolated from the rice root.</title>
        <authorList>
            <person name="Zhang J."/>
            <person name="Zhang X."/>
        </authorList>
    </citation>
    <scope>NUCLEOTIDE SEQUENCE [LARGE SCALE GENOMIC DNA]</scope>
    <source>
        <strain evidence="1 2">1DrF-4</strain>
    </source>
</reference>
<evidence type="ECO:0000313" key="2">
    <source>
        <dbReference type="Proteomes" id="UP000092024"/>
    </source>
</evidence>
<protein>
    <submittedName>
        <fullName evidence="1">Uncharacterized protein</fullName>
    </submittedName>
</protein>
<dbReference type="EMBL" id="LYPA01000068">
    <property type="protein sequence ID" value="OBR63950.1"/>
    <property type="molecule type" value="Genomic_DNA"/>
</dbReference>